<keyword evidence="9" id="KW-1185">Reference proteome</keyword>
<dbReference type="GO" id="GO:0016740">
    <property type="term" value="F:transferase activity"/>
    <property type="evidence" value="ECO:0007669"/>
    <property type="project" value="UniProtKB-KW"/>
</dbReference>
<evidence type="ECO:0000256" key="3">
    <source>
        <dbReference type="ARBA" id="ARBA00022679"/>
    </source>
</evidence>
<comment type="pathway">
    <text evidence="7">Protein modification; lipoprotein biosynthesis (diacylglyceryl transfer).</text>
</comment>
<comment type="function">
    <text evidence="7">Catalyzes the transfer of the diacylglyceryl group from phosphatidylglycerol to the sulfhydryl group of the N-terminal cysteine of a prolipoprotein, the first step in the formation of mature lipoproteins.</text>
</comment>
<comment type="similarity">
    <text evidence="1 7">Belongs to the Lgt family.</text>
</comment>
<accession>A0ABQ1K798</accession>
<feature type="transmembrane region" description="Helical" evidence="7">
    <location>
        <begin position="58"/>
        <end position="77"/>
    </location>
</feature>
<sequence length="315" mass="36422">MTHALSFVWNPSEGIDLGFFMIRYYSLMFVVAFGLGWYIMKKIFEREGESMENLDKLFIYTLIATLLGARLGHVFFYDWDYFSQHPAEILLPFRWNDNGDFEFTGFAGLASHGAAIAIILFMIYYSKKIIHRPLLWILDRVVIPVTSGGIFVRIGNFMNSEILGKETSESLPTAVKFIRGEDNLNKYQAMKVTNVKDYNKAYDLIEKDPQFADTLANIPFRHPAQLYEAAGYVIVFLIIYYMYWKTDARKRRGLIFGVFLVLLWTVRFLVEFVKQSQGGFEGENPILLTGQWLSIPFILAGIYLIFTSKNKTETL</sequence>
<keyword evidence="5 7" id="KW-1133">Transmembrane helix</keyword>
<evidence type="ECO:0000256" key="5">
    <source>
        <dbReference type="ARBA" id="ARBA00022989"/>
    </source>
</evidence>
<evidence type="ECO:0000256" key="1">
    <source>
        <dbReference type="ARBA" id="ARBA00007150"/>
    </source>
</evidence>
<dbReference type="PANTHER" id="PTHR30589:SF0">
    <property type="entry name" value="PHOSPHATIDYLGLYCEROL--PROLIPOPROTEIN DIACYLGLYCERYL TRANSFERASE"/>
    <property type="match status" value="1"/>
</dbReference>
<dbReference type="Pfam" id="PF01790">
    <property type="entry name" value="LGT"/>
    <property type="match status" value="1"/>
</dbReference>
<feature type="transmembrane region" description="Helical" evidence="7">
    <location>
        <begin position="285"/>
        <end position="306"/>
    </location>
</feature>
<comment type="caution">
    <text evidence="8">The sequence shown here is derived from an EMBL/GenBank/DDBJ whole genome shotgun (WGS) entry which is preliminary data.</text>
</comment>
<dbReference type="InterPro" id="IPR001640">
    <property type="entry name" value="Lgt"/>
</dbReference>
<dbReference type="Proteomes" id="UP000615760">
    <property type="component" value="Unassembled WGS sequence"/>
</dbReference>
<dbReference type="NCBIfam" id="TIGR00544">
    <property type="entry name" value="lgt"/>
    <property type="match status" value="1"/>
</dbReference>
<organism evidence="8 9">
    <name type="scientific">Flavobacterium suaedae</name>
    <dbReference type="NCBI Taxonomy" id="1767027"/>
    <lineage>
        <taxon>Bacteria</taxon>
        <taxon>Pseudomonadati</taxon>
        <taxon>Bacteroidota</taxon>
        <taxon>Flavobacteriia</taxon>
        <taxon>Flavobacteriales</taxon>
        <taxon>Flavobacteriaceae</taxon>
        <taxon>Flavobacterium</taxon>
    </lineage>
</organism>
<dbReference type="PANTHER" id="PTHR30589">
    <property type="entry name" value="PROLIPOPROTEIN DIACYLGLYCERYL TRANSFERASE"/>
    <property type="match status" value="1"/>
</dbReference>
<feature type="transmembrane region" description="Helical" evidence="7">
    <location>
        <begin position="137"/>
        <end position="155"/>
    </location>
</feature>
<evidence type="ECO:0000256" key="6">
    <source>
        <dbReference type="ARBA" id="ARBA00023136"/>
    </source>
</evidence>
<evidence type="ECO:0000313" key="9">
    <source>
        <dbReference type="Proteomes" id="UP000615760"/>
    </source>
</evidence>
<proteinExistence type="inferred from homology"/>
<feature type="transmembrane region" description="Helical" evidence="7">
    <location>
        <begin position="254"/>
        <end position="273"/>
    </location>
</feature>
<evidence type="ECO:0000256" key="2">
    <source>
        <dbReference type="ARBA" id="ARBA00022475"/>
    </source>
</evidence>
<feature type="transmembrane region" description="Helical" evidence="7">
    <location>
        <begin position="20"/>
        <end position="38"/>
    </location>
</feature>
<evidence type="ECO:0000313" key="8">
    <source>
        <dbReference type="EMBL" id="GGB86626.1"/>
    </source>
</evidence>
<dbReference type="RefSeq" id="WP_188621985.1">
    <property type="nucleotide sequence ID" value="NZ_BMJE01000009.1"/>
</dbReference>
<reference evidence="9" key="1">
    <citation type="journal article" date="2019" name="Int. J. Syst. Evol. Microbiol.">
        <title>The Global Catalogue of Microorganisms (GCM) 10K type strain sequencing project: providing services to taxonomists for standard genome sequencing and annotation.</title>
        <authorList>
            <consortium name="The Broad Institute Genomics Platform"/>
            <consortium name="The Broad Institute Genome Sequencing Center for Infectious Disease"/>
            <person name="Wu L."/>
            <person name="Ma J."/>
        </authorList>
    </citation>
    <scope>NUCLEOTIDE SEQUENCE [LARGE SCALE GENOMIC DNA]</scope>
    <source>
        <strain evidence="9">CGMCC 1.15461</strain>
    </source>
</reference>
<keyword evidence="3 7" id="KW-0808">Transferase</keyword>
<feature type="transmembrane region" description="Helical" evidence="7">
    <location>
        <begin position="103"/>
        <end position="125"/>
    </location>
</feature>
<dbReference type="HAMAP" id="MF_01147">
    <property type="entry name" value="Lgt"/>
    <property type="match status" value="1"/>
</dbReference>
<gene>
    <name evidence="7 8" type="primary">lgt</name>
    <name evidence="8" type="ORF">GCM10007424_28390</name>
</gene>
<evidence type="ECO:0000256" key="4">
    <source>
        <dbReference type="ARBA" id="ARBA00022692"/>
    </source>
</evidence>
<comment type="catalytic activity">
    <reaction evidence="7">
        <text>L-cysteinyl-[prolipoprotein] + a 1,2-diacyl-sn-glycero-3-phospho-(1'-sn-glycerol) = an S-1,2-diacyl-sn-glyceryl-L-cysteinyl-[prolipoprotein] + sn-glycerol 1-phosphate + H(+)</text>
        <dbReference type="Rhea" id="RHEA:56712"/>
        <dbReference type="Rhea" id="RHEA-COMP:14679"/>
        <dbReference type="Rhea" id="RHEA-COMP:14680"/>
        <dbReference type="ChEBI" id="CHEBI:15378"/>
        <dbReference type="ChEBI" id="CHEBI:29950"/>
        <dbReference type="ChEBI" id="CHEBI:57685"/>
        <dbReference type="ChEBI" id="CHEBI:64716"/>
        <dbReference type="ChEBI" id="CHEBI:140658"/>
        <dbReference type="EC" id="2.5.1.145"/>
    </reaction>
</comment>
<keyword evidence="4 7" id="KW-0812">Transmembrane</keyword>
<keyword evidence="2 7" id="KW-1003">Cell membrane</keyword>
<evidence type="ECO:0000256" key="7">
    <source>
        <dbReference type="HAMAP-Rule" id="MF_01147"/>
    </source>
</evidence>
<dbReference type="EMBL" id="BMJE01000009">
    <property type="protein sequence ID" value="GGB86626.1"/>
    <property type="molecule type" value="Genomic_DNA"/>
</dbReference>
<feature type="binding site" evidence="7">
    <location>
        <position position="153"/>
    </location>
    <ligand>
        <name>a 1,2-diacyl-sn-glycero-3-phospho-(1'-sn-glycerol)</name>
        <dbReference type="ChEBI" id="CHEBI:64716"/>
    </ligand>
</feature>
<feature type="transmembrane region" description="Helical" evidence="7">
    <location>
        <begin position="224"/>
        <end position="242"/>
    </location>
</feature>
<dbReference type="EC" id="2.5.1.145" evidence="7"/>
<keyword evidence="6 7" id="KW-0472">Membrane</keyword>
<name>A0ABQ1K798_9FLAO</name>
<comment type="subcellular location">
    <subcellularLocation>
        <location evidence="7">Cell membrane</location>
        <topology evidence="7">Multi-pass membrane protein</topology>
    </subcellularLocation>
</comment>
<protein>
    <recommendedName>
        <fullName evidence="7">Phosphatidylglycerol--prolipoprotein diacylglyceryl transferase</fullName>
        <ecNumber evidence="7">2.5.1.145</ecNumber>
    </recommendedName>
</protein>